<dbReference type="AlphaFoldDB" id="A0AAV5R195"/>
<feature type="compositionally biased region" description="Low complexity" evidence="1">
    <location>
        <begin position="345"/>
        <end position="354"/>
    </location>
</feature>
<feature type="compositionally biased region" description="Low complexity" evidence="1">
    <location>
        <begin position="534"/>
        <end position="549"/>
    </location>
</feature>
<evidence type="ECO:0000259" key="2">
    <source>
        <dbReference type="Pfam" id="PF25459"/>
    </source>
</evidence>
<dbReference type="EMBL" id="BTGB01000002">
    <property type="protein sequence ID" value="GMM45318.1"/>
    <property type="molecule type" value="Genomic_DNA"/>
</dbReference>
<feature type="domain" description="BBC1/AIM3 cysteine proteinase-fold" evidence="2">
    <location>
        <begin position="651"/>
        <end position="831"/>
    </location>
</feature>
<evidence type="ECO:0000313" key="3">
    <source>
        <dbReference type="EMBL" id="GMM45318.1"/>
    </source>
</evidence>
<feature type="compositionally biased region" description="Acidic residues" evidence="1">
    <location>
        <begin position="203"/>
        <end position="214"/>
    </location>
</feature>
<feature type="compositionally biased region" description="Polar residues" evidence="1">
    <location>
        <begin position="281"/>
        <end position="290"/>
    </location>
</feature>
<feature type="compositionally biased region" description="Pro residues" evidence="1">
    <location>
        <begin position="178"/>
        <end position="190"/>
    </location>
</feature>
<gene>
    <name evidence="3" type="ORF">DAPK24_018930</name>
</gene>
<accession>A0AAV5R195</accession>
<feature type="compositionally biased region" description="Pro residues" evidence="1">
    <location>
        <begin position="550"/>
        <end position="567"/>
    </location>
</feature>
<feature type="region of interest" description="Disordered" evidence="1">
    <location>
        <begin position="1"/>
        <end position="126"/>
    </location>
</feature>
<organism evidence="3 4">
    <name type="scientific">Pichia kluyveri</name>
    <name type="common">Yeast</name>
    <dbReference type="NCBI Taxonomy" id="36015"/>
    <lineage>
        <taxon>Eukaryota</taxon>
        <taxon>Fungi</taxon>
        <taxon>Dikarya</taxon>
        <taxon>Ascomycota</taxon>
        <taxon>Saccharomycotina</taxon>
        <taxon>Pichiomycetes</taxon>
        <taxon>Pichiales</taxon>
        <taxon>Pichiaceae</taxon>
        <taxon>Pichia</taxon>
    </lineage>
</organism>
<keyword evidence="4" id="KW-1185">Reference proteome</keyword>
<feature type="compositionally biased region" description="Basic and acidic residues" evidence="1">
    <location>
        <begin position="308"/>
        <end position="319"/>
    </location>
</feature>
<feature type="compositionally biased region" description="Low complexity" evidence="1">
    <location>
        <begin position="35"/>
        <end position="45"/>
    </location>
</feature>
<name>A0AAV5R195_PICKL</name>
<dbReference type="InterPro" id="IPR057402">
    <property type="entry name" value="AIM3_BBC1_C"/>
</dbReference>
<dbReference type="Proteomes" id="UP001378960">
    <property type="component" value="Unassembled WGS sequence"/>
</dbReference>
<feature type="compositionally biased region" description="Acidic residues" evidence="1">
    <location>
        <begin position="264"/>
        <end position="276"/>
    </location>
</feature>
<evidence type="ECO:0000313" key="4">
    <source>
        <dbReference type="Proteomes" id="UP001378960"/>
    </source>
</evidence>
<evidence type="ECO:0000256" key="1">
    <source>
        <dbReference type="SAM" id="MobiDB-lite"/>
    </source>
</evidence>
<feature type="compositionally biased region" description="Basic and acidic residues" evidence="1">
    <location>
        <begin position="421"/>
        <end position="434"/>
    </location>
</feature>
<feature type="compositionally biased region" description="Polar residues" evidence="1">
    <location>
        <begin position="150"/>
        <end position="162"/>
    </location>
</feature>
<sequence length="837" mass="93396">MSTIKGPPPPIKPKPRNLPPVPTKKPELKSATPVNENDNNNNGDEFIASLRGGLRKTNASTRKIDQKTIDSVVSKPIKMSMDLSDSDSEPENEETKQDESLTNETIASPFKKGVDKKGYPLPPQRNQNDIAMTYAMNHNNFKSPLKKSVGFNNGNSESNNDSIAFAEGMRSPLKNNVFPPPPARRLPPKPAPKKEMKEKEPSEEVNEEKEEEEGLPPALPARKPTIPIDGESAPPKLPNRRNNVPKPAPKTSREEEIEAGIPDSDVDHEYEDEYEDERSIHVSNNHSNVQDNDKTPIKPRPTPRPKTRTNEHGERERKGSYSRGYDSSDDDYGYGRGSNRQERPSFSSASSSSSQLLNTAKSFSKDSYYAAKEKSGPLAKQAMGGLNKMREKIKNKMNKDELYDFDSDDDEDRYRSLKTKRSNEPERFERRDSRNSSLTPEPSRRPQGRNVSDDAQNLRREADADTSFDEDKPPLPIRKTAQRSKGIPLPGLTNDEELRPPHRIKPQTPVKSKQLFEVQNVDNDNIMLRAPAPLPASRRSASNSVSSGSVPPPPPSRNKAPVAPPPRSANTVAWREPSLNLEITSLWFTKDDNSKLPKDLQGLNYQLSHGSVGAKEFKIYAFRLENLATLRLKLVWKKGDANPLDTLTSETSFTPPPTASAKLLKEGHEKFGEHIANWCEVKEGQTVGNGECWTLAHDALERACGKYAFVSTGYVHGALICTYTGSENIPKVTVPSTSDEIRRGDILQFKNCVFKYPQRIVSCGSPNHTAIVLDVKPGDKSSSDGKLKWVEIIQQNMNGVKKVRVSDLDFSYLSEGELKVYRPVPQEWITDLAEVVI</sequence>
<feature type="region of interest" description="Disordered" evidence="1">
    <location>
        <begin position="534"/>
        <end position="571"/>
    </location>
</feature>
<feature type="compositionally biased region" description="Basic and acidic residues" evidence="1">
    <location>
        <begin position="192"/>
        <end position="202"/>
    </location>
</feature>
<protein>
    <recommendedName>
        <fullName evidence="2">BBC1/AIM3 cysteine proteinase-fold domain-containing protein</fullName>
    </recommendedName>
</protein>
<reference evidence="3 4" key="1">
    <citation type="journal article" date="2023" name="Elife">
        <title>Identification of key yeast species and microbe-microbe interactions impacting larval growth of Drosophila in the wild.</title>
        <authorList>
            <person name="Mure A."/>
            <person name="Sugiura Y."/>
            <person name="Maeda R."/>
            <person name="Honda K."/>
            <person name="Sakurai N."/>
            <person name="Takahashi Y."/>
            <person name="Watada M."/>
            <person name="Katoh T."/>
            <person name="Gotoh A."/>
            <person name="Gotoh Y."/>
            <person name="Taniguchi I."/>
            <person name="Nakamura K."/>
            <person name="Hayashi T."/>
            <person name="Katayama T."/>
            <person name="Uemura T."/>
            <person name="Hattori Y."/>
        </authorList>
    </citation>
    <scope>NUCLEOTIDE SEQUENCE [LARGE SCALE GENOMIC DNA]</scope>
    <source>
        <strain evidence="3 4">PK-24</strain>
    </source>
</reference>
<feature type="region of interest" description="Disordered" evidence="1">
    <location>
        <begin position="396"/>
        <end position="514"/>
    </location>
</feature>
<feature type="compositionally biased region" description="Pro residues" evidence="1">
    <location>
        <begin position="1"/>
        <end position="23"/>
    </location>
</feature>
<feature type="region of interest" description="Disordered" evidence="1">
    <location>
        <begin position="141"/>
        <end position="357"/>
    </location>
</feature>
<feature type="compositionally biased region" description="Basic and acidic residues" evidence="1">
    <location>
        <begin position="456"/>
        <end position="473"/>
    </location>
</feature>
<proteinExistence type="predicted"/>
<comment type="caution">
    <text evidence="3">The sequence shown here is derived from an EMBL/GenBank/DDBJ whole genome shotgun (WGS) entry which is preliminary data.</text>
</comment>
<dbReference type="Pfam" id="PF25459">
    <property type="entry name" value="AIM3_BBC1_C"/>
    <property type="match status" value="1"/>
</dbReference>